<gene>
    <name evidence="3" type="ORF">CTI12_AA552630</name>
</gene>
<evidence type="ECO:0000259" key="2">
    <source>
        <dbReference type="PROSITE" id="PS50102"/>
    </source>
</evidence>
<proteinExistence type="predicted"/>
<dbReference type="GO" id="GO:0003723">
    <property type="term" value="F:RNA binding"/>
    <property type="evidence" value="ECO:0007669"/>
    <property type="project" value="UniProtKB-UniRule"/>
</dbReference>
<dbReference type="InterPro" id="IPR000504">
    <property type="entry name" value="RRM_dom"/>
</dbReference>
<dbReference type="Pfam" id="PF00076">
    <property type="entry name" value="RRM_1"/>
    <property type="match status" value="1"/>
</dbReference>
<dbReference type="Proteomes" id="UP000245207">
    <property type="component" value="Unassembled WGS sequence"/>
</dbReference>
<dbReference type="AlphaFoldDB" id="A0A2U1KXW8"/>
<dbReference type="InterPro" id="IPR035979">
    <property type="entry name" value="RBD_domain_sf"/>
</dbReference>
<dbReference type="PANTHER" id="PTHR34427:SF5">
    <property type="entry name" value="DUF4283 DOMAIN-CONTAINING PROTEIN"/>
    <property type="match status" value="1"/>
</dbReference>
<evidence type="ECO:0000313" key="3">
    <source>
        <dbReference type="EMBL" id="PWA41602.1"/>
    </source>
</evidence>
<sequence>MEGSDWKEVKQRKHRSVFERLGKPLNRTNTSTNFGKNTISVYVSNFPSHLTVRELWNICGKMGKIVDVYIAKHKNKLGQMFDFCRYDKVKNKETLIELLNKVWIGKLRLHANIARFDRNVAAQLNREYVRGHDSHVPKRAFQKFDRNEANSKSYANVVKAQHNGVRKDTEGERGDESSPILLSQEEENSGLSLALIGCYKDFLAIENSKIICQNEGFMDVEIKYLGGLWVLFKFYDRDARDKFLKHEGVMSWFSSLKPWHDDFVVKDRLIWLEVEGVPLLAWNNTTFKQICSRWGEILFIDDSDNSNRLSICVCIKSSHASLVFASIVVMFKGVSYNIRVRELCSWTPKFSLDDVDNEEKGSVGIASNDEGDNIDEFEVDSEGDNPAKEIFQEQNNKVEEQKEVDDTCVNVIDNDPFKLASLIEKYYLNPNSVPNQR</sequence>
<evidence type="ECO:0000256" key="1">
    <source>
        <dbReference type="PROSITE-ProRule" id="PRU00176"/>
    </source>
</evidence>
<name>A0A2U1KXW8_ARTAN</name>
<reference evidence="3 4" key="1">
    <citation type="journal article" date="2018" name="Mol. Plant">
        <title>The genome of Artemisia annua provides insight into the evolution of Asteraceae family and artemisinin biosynthesis.</title>
        <authorList>
            <person name="Shen Q."/>
            <person name="Zhang L."/>
            <person name="Liao Z."/>
            <person name="Wang S."/>
            <person name="Yan T."/>
            <person name="Shi P."/>
            <person name="Liu M."/>
            <person name="Fu X."/>
            <person name="Pan Q."/>
            <person name="Wang Y."/>
            <person name="Lv Z."/>
            <person name="Lu X."/>
            <person name="Zhang F."/>
            <person name="Jiang W."/>
            <person name="Ma Y."/>
            <person name="Chen M."/>
            <person name="Hao X."/>
            <person name="Li L."/>
            <person name="Tang Y."/>
            <person name="Lv G."/>
            <person name="Zhou Y."/>
            <person name="Sun X."/>
            <person name="Brodelius P.E."/>
            <person name="Rose J.K.C."/>
            <person name="Tang K."/>
        </authorList>
    </citation>
    <scope>NUCLEOTIDE SEQUENCE [LARGE SCALE GENOMIC DNA]</scope>
    <source>
        <strain evidence="4">cv. Huhao1</strain>
        <tissue evidence="3">Leaf</tissue>
    </source>
</reference>
<dbReference type="CDD" id="cd00590">
    <property type="entry name" value="RRM_SF"/>
    <property type="match status" value="1"/>
</dbReference>
<dbReference type="OrthoDB" id="1749473at2759"/>
<dbReference type="SUPFAM" id="SSF54928">
    <property type="entry name" value="RNA-binding domain, RBD"/>
    <property type="match status" value="1"/>
</dbReference>
<dbReference type="InterPro" id="IPR012677">
    <property type="entry name" value="Nucleotide-bd_a/b_plait_sf"/>
</dbReference>
<protein>
    <recommendedName>
        <fullName evidence="2">RRM domain-containing protein</fullName>
    </recommendedName>
</protein>
<keyword evidence="4" id="KW-1185">Reference proteome</keyword>
<comment type="caution">
    <text evidence="3">The sequence shown here is derived from an EMBL/GenBank/DDBJ whole genome shotgun (WGS) entry which is preliminary data.</text>
</comment>
<keyword evidence="1" id="KW-0694">RNA-binding</keyword>
<dbReference type="SMART" id="SM00360">
    <property type="entry name" value="RRM"/>
    <property type="match status" value="1"/>
</dbReference>
<organism evidence="3 4">
    <name type="scientific">Artemisia annua</name>
    <name type="common">Sweet wormwood</name>
    <dbReference type="NCBI Taxonomy" id="35608"/>
    <lineage>
        <taxon>Eukaryota</taxon>
        <taxon>Viridiplantae</taxon>
        <taxon>Streptophyta</taxon>
        <taxon>Embryophyta</taxon>
        <taxon>Tracheophyta</taxon>
        <taxon>Spermatophyta</taxon>
        <taxon>Magnoliopsida</taxon>
        <taxon>eudicotyledons</taxon>
        <taxon>Gunneridae</taxon>
        <taxon>Pentapetalae</taxon>
        <taxon>asterids</taxon>
        <taxon>campanulids</taxon>
        <taxon>Asterales</taxon>
        <taxon>Asteraceae</taxon>
        <taxon>Asteroideae</taxon>
        <taxon>Anthemideae</taxon>
        <taxon>Artemisiinae</taxon>
        <taxon>Artemisia</taxon>
    </lineage>
</organism>
<dbReference type="EMBL" id="PKPP01012973">
    <property type="protein sequence ID" value="PWA41602.1"/>
    <property type="molecule type" value="Genomic_DNA"/>
</dbReference>
<accession>A0A2U1KXW8</accession>
<evidence type="ECO:0000313" key="4">
    <source>
        <dbReference type="Proteomes" id="UP000245207"/>
    </source>
</evidence>
<dbReference type="Gene3D" id="3.30.70.330">
    <property type="match status" value="1"/>
</dbReference>
<feature type="domain" description="RRM" evidence="2">
    <location>
        <begin position="39"/>
        <end position="116"/>
    </location>
</feature>
<dbReference type="PROSITE" id="PS50102">
    <property type="entry name" value="RRM"/>
    <property type="match status" value="1"/>
</dbReference>
<dbReference type="PANTHER" id="PTHR34427">
    <property type="entry name" value="DUF4283 DOMAIN PROTEIN"/>
    <property type="match status" value="1"/>
</dbReference>